<evidence type="ECO:0000313" key="2">
    <source>
        <dbReference type="EMBL" id="VVD77032.1"/>
    </source>
</evidence>
<gene>
    <name evidence="2" type="primary">acpP</name>
    <name evidence="2" type="ORF">PFI31113_00906</name>
</gene>
<dbReference type="InterPro" id="IPR009081">
    <property type="entry name" value="PP-bd_ACP"/>
</dbReference>
<dbReference type="AlphaFoldDB" id="A0A5E4SPY8"/>
<accession>A0A5E4SPY8</accession>
<dbReference type="OrthoDB" id="9920435at2"/>
<evidence type="ECO:0000313" key="3">
    <source>
        <dbReference type="Proteomes" id="UP000382577"/>
    </source>
</evidence>
<dbReference type="SUPFAM" id="SSF47336">
    <property type="entry name" value="ACP-like"/>
    <property type="match status" value="1"/>
</dbReference>
<organism evidence="2 3">
    <name type="scientific">Pandoraea fibrosis</name>
    <dbReference type="NCBI Taxonomy" id="1891094"/>
    <lineage>
        <taxon>Bacteria</taxon>
        <taxon>Pseudomonadati</taxon>
        <taxon>Pseudomonadota</taxon>
        <taxon>Betaproteobacteria</taxon>
        <taxon>Burkholderiales</taxon>
        <taxon>Burkholderiaceae</taxon>
        <taxon>Pandoraea</taxon>
    </lineage>
</organism>
<protein>
    <submittedName>
        <fullName evidence="2">Acyl carrier protein</fullName>
    </submittedName>
</protein>
<dbReference type="RefSeq" id="WP_150598878.1">
    <property type="nucleotide sequence ID" value="NZ_CABPRW010000002.1"/>
</dbReference>
<proteinExistence type="predicted"/>
<dbReference type="Proteomes" id="UP000382577">
    <property type="component" value="Unassembled WGS sequence"/>
</dbReference>
<dbReference type="Gene3D" id="1.10.1200.10">
    <property type="entry name" value="ACP-like"/>
    <property type="match status" value="1"/>
</dbReference>
<dbReference type="EMBL" id="CABPRW010000002">
    <property type="protein sequence ID" value="VVD77032.1"/>
    <property type="molecule type" value="Genomic_DNA"/>
</dbReference>
<sequence>MMEVKEVRQCSSEGEAVAWQRVCEQVSELLIIHFGLMDKQVTFATRLDEDLALDSLDLVEFGMVLRDQFQVDLSIEMLRLPYTVGDMASLVAAALAESQEKG</sequence>
<dbReference type="InterPro" id="IPR036736">
    <property type="entry name" value="ACP-like_sf"/>
</dbReference>
<dbReference type="Pfam" id="PF00550">
    <property type="entry name" value="PP-binding"/>
    <property type="match status" value="1"/>
</dbReference>
<name>A0A5E4SPY8_9BURK</name>
<feature type="domain" description="Carrier" evidence="1">
    <location>
        <begin position="13"/>
        <end position="95"/>
    </location>
</feature>
<reference evidence="2 3" key="1">
    <citation type="submission" date="2019-08" db="EMBL/GenBank/DDBJ databases">
        <authorList>
            <person name="Peeters C."/>
        </authorList>
    </citation>
    <scope>NUCLEOTIDE SEQUENCE [LARGE SCALE GENOMIC DNA]</scope>
    <source>
        <strain evidence="2 3">LMG 31113</strain>
    </source>
</reference>
<dbReference type="PROSITE" id="PS50075">
    <property type="entry name" value="CARRIER"/>
    <property type="match status" value="1"/>
</dbReference>
<evidence type="ECO:0000259" key="1">
    <source>
        <dbReference type="PROSITE" id="PS50075"/>
    </source>
</evidence>